<proteinExistence type="predicted"/>
<accession>A0AA39JN93</accession>
<protein>
    <submittedName>
        <fullName evidence="1">Uncharacterized protein</fullName>
    </submittedName>
</protein>
<reference evidence="1" key="1">
    <citation type="submission" date="2023-06" db="EMBL/GenBank/DDBJ databases">
        <authorList>
            <consortium name="Lawrence Berkeley National Laboratory"/>
            <person name="Ahrendt S."/>
            <person name="Sahu N."/>
            <person name="Indic B."/>
            <person name="Wong-Bajracharya J."/>
            <person name="Merenyi Z."/>
            <person name="Ke H.-M."/>
            <person name="Monk M."/>
            <person name="Kocsube S."/>
            <person name="Drula E."/>
            <person name="Lipzen A."/>
            <person name="Balint B."/>
            <person name="Henrissat B."/>
            <person name="Andreopoulos B."/>
            <person name="Martin F.M."/>
            <person name="Harder C.B."/>
            <person name="Rigling D."/>
            <person name="Ford K.L."/>
            <person name="Foster G.D."/>
            <person name="Pangilinan J."/>
            <person name="Papanicolaou A."/>
            <person name="Barry K."/>
            <person name="LaButti K."/>
            <person name="Viragh M."/>
            <person name="Koriabine M."/>
            <person name="Yan M."/>
            <person name="Riley R."/>
            <person name="Champramary S."/>
            <person name="Plett K.L."/>
            <person name="Tsai I.J."/>
            <person name="Slot J."/>
            <person name="Sipos G."/>
            <person name="Plett J."/>
            <person name="Nagy L.G."/>
            <person name="Grigoriev I.V."/>
        </authorList>
    </citation>
    <scope>NUCLEOTIDE SEQUENCE</scope>
    <source>
        <strain evidence="1">FPL87.14</strain>
    </source>
</reference>
<comment type="caution">
    <text evidence="1">The sequence shown here is derived from an EMBL/GenBank/DDBJ whole genome shotgun (WGS) entry which is preliminary data.</text>
</comment>
<keyword evidence="2" id="KW-1185">Reference proteome</keyword>
<sequence length="250" mass="28020">MFITNQLFLADLRVPRCNRSGMSFQRRRLLGTDIFGIAGDMNVLTVEDDGSLRLTELLYPFSCLRRYQGLIQNIVRMTRSDENCCVMTRGDGFLTIDDTIMPETAKQKHMSSIPTAGQIERLVETAHISFRLGAYSLLALSDPNMRQQTHFQLSVRNKFSALGGFSEGNNARFENLGDRFASNEVSFLFSFVGGLGSNAWDKVEEPAQEPRLGSGLPDVIWETRVLETGNLSIPQIQKPRVDGIAAYFQP</sequence>
<dbReference type="AlphaFoldDB" id="A0AA39JN93"/>
<dbReference type="EMBL" id="JAUEPT010000015">
    <property type="protein sequence ID" value="KAK0445896.1"/>
    <property type="molecule type" value="Genomic_DNA"/>
</dbReference>
<evidence type="ECO:0000313" key="2">
    <source>
        <dbReference type="Proteomes" id="UP001175226"/>
    </source>
</evidence>
<organism evidence="1 2">
    <name type="scientific">Armillaria borealis</name>
    <dbReference type="NCBI Taxonomy" id="47425"/>
    <lineage>
        <taxon>Eukaryota</taxon>
        <taxon>Fungi</taxon>
        <taxon>Dikarya</taxon>
        <taxon>Basidiomycota</taxon>
        <taxon>Agaricomycotina</taxon>
        <taxon>Agaricomycetes</taxon>
        <taxon>Agaricomycetidae</taxon>
        <taxon>Agaricales</taxon>
        <taxon>Marasmiineae</taxon>
        <taxon>Physalacriaceae</taxon>
        <taxon>Armillaria</taxon>
    </lineage>
</organism>
<name>A0AA39JN93_9AGAR</name>
<dbReference type="Proteomes" id="UP001175226">
    <property type="component" value="Unassembled WGS sequence"/>
</dbReference>
<evidence type="ECO:0000313" key="1">
    <source>
        <dbReference type="EMBL" id="KAK0445896.1"/>
    </source>
</evidence>
<gene>
    <name evidence="1" type="ORF">EV421DRAFT_1734531</name>
</gene>